<evidence type="ECO:0000256" key="2">
    <source>
        <dbReference type="ARBA" id="ARBA00007208"/>
    </source>
</evidence>
<keyword evidence="4" id="KW-0813">Transport</keyword>
<comment type="caution">
    <text evidence="12">The sequence shown here is derived from an EMBL/GenBank/DDBJ whole genome shotgun (WGS) entry which is preliminary data.</text>
</comment>
<evidence type="ECO:0000313" key="12">
    <source>
        <dbReference type="EMBL" id="MBB4098937.1"/>
    </source>
</evidence>
<keyword evidence="13" id="KW-1185">Reference proteome</keyword>
<evidence type="ECO:0000256" key="1">
    <source>
        <dbReference type="ARBA" id="ARBA00004533"/>
    </source>
</evidence>
<comment type="subcellular location">
    <subcellularLocation>
        <location evidence="1">Cell inner membrane</location>
    </subcellularLocation>
</comment>
<evidence type="ECO:0000313" key="13">
    <source>
        <dbReference type="Proteomes" id="UP000557392"/>
    </source>
</evidence>
<keyword evidence="8" id="KW-0653">Protein transport</keyword>
<keyword evidence="11" id="KW-1133">Transmembrane helix</keyword>
<protein>
    <recommendedName>
        <fullName evidence="3">Type II secretion system protein N</fullName>
    </recommendedName>
    <alternativeName>
        <fullName evidence="10">General secretion pathway protein N</fullName>
    </alternativeName>
</protein>
<accession>A0A7W6JSS2</accession>
<evidence type="ECO:0000256" key="4">
    <source>
        <dbReference type="ARBA" id="ARBA00022448"/>
    </source>
</evidence>
<name>A0A7W6JSS2_9SPHN</name>
<keyword evidence="5" id="KW-1003">Cell membrane</keyword>
<proteinExistence type="inferred from homology"/>
<evidence type="ECO:0000256" key="11">
    <source>
        <dbReference type="SAM" id="Phobius"/>
    </source>
</evidence>
<evidence type="ECO:0000256" key="9">
    <source>
        <dbReference type="ARBA" id="ARBA00023136"/>
    </source>
</evidence>
<reference evidence="12 13" key="1">
    <citation type="submission" date="2020-08" db="EMBL/GenBank/DDBJ databases">
        <title>Genomic Encyclopedia of Type Strains, Phase IV (KMG-IV): sequencing the most valuable type-strain genomes for metagenomic binning, comparative biology and taxonomic classification.</title>
        <authorList>
            <person name="Goeker M."/>
        </authorList>
    </citation>
    <scope>NUCLEOTIDE SEQUENCE [LARGE SCALE GENOMIC DNA]</scope>
    <source>
        <strain evidence="12 13">DSM 101806</strain>
    </source>
</reference>
<dbReference type="Pfam" id="PF01203">
    <property type="entry name" value="T2SSN"/>
    <property type="match status" value="1"/>
</dbReference>
<dbReference type="InterPro" id="IPR022792">
    <property type="entry name" value="T2SS_protein-GspN"/>
</dbReference>
<keyword evidence="6" id="KW-0997">Cell inner membrane</keyword>
<evidence type="ECO:0000256" key="3">
    <source>
        <dbReference type="ARBA" id="ARBA00021563"/>
    </source>
</evidence>
<dbReference type="Proteomes" id="UP000557392">
    <property type="component" value="Unassembled WGS sequence"/>
</dbReference>
<evidence type="ECO:0000256" key="10">
    <source>
        <dbReference type="ARBA" id="ARBA00030772"/>
    </source>
</evidence>
<dbReference type="AlphaFoldDB" id="A0A7W6JSS2"/>
<feature type="transmembrane region" description="Helical" evidence="11">
    <location>
        <begin position="14"/>
        <end position="39"/>
    </location>
</feature>
<gene>
    <name evidence="12" type="ORF">GGR46_002501</name>
</gene>
<keyword evidence="9 11" id="KW-0472">Membrane</keyword>
<sequence>MPTLEGGSGARRSIILFALIGIAAYLLALLVTMPASVIFKNTSWRTGVAGTVWNGEVGIAGGATFAWHMAPLRSLTSLAFAADWKATGPDTDLGGQMVQHLGGRTVLDHVSGSADANLLKALQPNLPFTCNLTMQIEMQRIASGGGARMADGKVTTDPGSCRAKTGAPVAVPALLITAEHVGDRTTFRVAPSAQRLKTLMTAVLREDGALDISMTPEGAAVLPFVGLPGGATVQGQM</sequence>
<evidence type="ECO:0000256" key="5">
    <source>
        <dbReference type="ARBA" id="ARBA00022475"/>
    </source>
</evidence>
<keyword evidence="7 11" id="KW-0812">Transmembrane</keyword>
<dbReference type="EMBL" id="JACIEH010000002">
    <property type="protein sequence ID" value="MBB4098937.1"/>
    <property type="molecule type" value="Genomic_DNA"/>
</dbReference>
<evidence type="ECO:0000256" key="7">
    <source>
        <dbReference type="ARBA" id="ARBA00022692"/>
    </source>
</evidence>
<evidence type="ECO:0000256" key="8">
    <source>
        <dbReference type="ARBA" id="ARBA00022927"/>
    </source>
</evidence>
<comment type="similarity">
    <text evidence="2">Belongs to the GSP N family.</text>
</comment>
<evidence type="ECO:0000256" key="6">
    <source>
        <dbReference type="ARBA" id="ARBA00022519"/>
    </source>
</evidence>
<dbReference type="RefSeq" id="WP_246426052.1">
    <property type="nucleotide sequence ID" value="NZ_JACIEH010000002.1"/>
</dbReference>
<organism evidence="12 13">
    <name type="scientific">Sphingomonas kyeonggiensis</name>
    <dbReference type="NCBI Taxonomy" id="1268553"/>
    <lineage>
        <taxon>Bacteria</taxon>
        <taxon>Pseudomonadati</taxon>
        <taxon>Pseudomonadota</taxon>
        <taxon>Alphaproteobacteria</taxon>
        <taxon>Sphingomonadales</taxon>
        <taxon>Sphingomonadaceae</taxon>
        <taxon>Sphingomonas</taxon>
    </lineage>
</organism>